<dbReference type="SUPFAM" id="SSF51445">
    <property type="entry name" value="(Trans)glycosidases"/>
    <property type="match status" value="1"/>
</dbReference>
<evidence type="ECO:0000313" key="7">
    <source>
        <dbReference type="Proteomes" id="UP000639772"/>
    </source>
</evidence>
<gene>
    <name evidence="6" type="ORF">HPP92_000141</name>
</gene>
<dbReference type="Pfam" id="PF00232">
    <property type="entry name" value="Glyco_hydro_1"/>
    <property type="match status" value="1"/>
</dbReference>
<dbReference type="OrthoDB" id="65569at2759"/>
<reference evidence="6 7" key="1">
    <citation type="journal article" date="2020" name="Nat. Food">
        <title>A phased Vanilla planifolia genome enables genetic improvement of flavour and production.</title>
        <authorList>
            <person name="Hasing T."/>
            <person name="Tang H."/>
            <person name="Brym M."/>
            <person name="Khazi F."/>
            <person name="Huang T."/>
            <person name="Chambers A.H."/>
        </authorList>
    </citation>
    <scope>NUCLEOTIDE SEQUENCE [LARGE SCALE GENOMIC DNA]</scope>
    <source>
        <tissue evidence="6">Leaf</tissue>
    </source>
</reference>
<dbReference type="PROSITE" id="PS00653">
    <property type="entry name" value="GLYCOSYL_HYDROL_F1_2"/>
    <property type="match status" value="1"/>
</dbReference>
<evidence type="ECO:0000256" key="4">
    <source>
        <dbReference type="RuleBase" id="RU003690"/>
    </source>
</evidence>
<dbReference type="GO" id="GO:0033907">
    <property type="term" value="F:beta-D-fucosidase activity"/>
    <property type="evidence" value="ECO:0007669"/>
    <property type="project" value="UniProtKB-ARBA"/>
</dbReference>
<dbReference type="InterPro" id="IPR001360">
    <property type="entry name" value="Glyco_hydro_1"/>
</dbReference>
<dbReference type="Proteomes" id="UP000639772">
    <property type="component" value="Chromosome 1"/>
</dbReference>
<dbReference type="Gene3D" id="3.20.20.80">
    <property type="entry name" value="Glycosidases"/>
    <property type="match status" value="1"/>
</dbReference>
<sequence length="558" mass="63733">MTPALLLAASLLLFLSGERRHLVHGHRFTVEEFSRGDFPEGFVFGSGTSAYQYEGAAAKDGRAPTLWDIYVHSGKYDKGTGDVAADGYHKYKEDIKLASETGLEAYHFSISWSRLLPGGRGKPNPKAVEYYNNVINELLKYGIQPHVTLHHMDLPLKFEEEYGAWLSPKIIDDFREYAEVCFREFGDRVTYWTTISEPNIYAMDSYDQGRFPPNRCSYPFGEHCEEGDSTVEPYLAVHHMLLSHSAAVKVYRTKYLATQKGKIGCNVYTLWPNPFTNSTEDKLAARRVLDFMPGWIIHPVVFGDYTEIMRKHAGTRLPTFTESESQELKGSFDFLGVNYYFSTYVADNPNASKMIRPPSYIPNNPEGLVNMIEHIKNTYGNPPIYIQENGCGLGMNDTLNDTWRIAYIRDHIGSILEAIRDGSDVMGYFTWSFVDLFELLSGFKSQFGLYHVNFTDEKLERLPKLSAYWYTNFLKNGSVIRYKKAGGKPAARLRNRKQEIVAGFLSRKELSHFAHICKTPQKPVVFIPFVFDLSSFLLRIPVADANRKPSFRRSDLER</sequence>
<dbReference type="FunFam" id="3.20.20.80:FF:000020">
    <property type="entry name" value="Beta-glucosidase 12"/>
    <property type="match status" value="1"/>
</dbReference>
<keyword evidence="3" id="KW-0378">Hydrolase</keyword>
<dbReference type="PANTHER" id="PTHR10353">
    <property type="entry name" value="GLYCOSYL HYDROLASE"/>
    <property type="match status" value="1"/>
</dbReference>
<evidence type="ECO:0000256" key="5">
    <source>
        <dbReference type="SAM" id="SignalP"/>
    </source>
</evidence>
<dbReference type="AlphaFoldDB" id="A0A835S2A6"/>
<feature type="signal peptide" evidence="5">
    <location>
        <begin position="1"/>
        <end position="25"/>
    </location>
</feature>
<dbReference type="GO" id="GO:0004565">
    <property type="term" value="F:beta-galactosidase activity"/>
    <property type="evidence" value="ECO:0007669"/>
    <property type="project" value="UniProtKB-ARBA"/>
</dbReference>
<accession>A0A835S2A6</accession>
<keyword evidence="2 5" id="KW-0732">Signal</keyword>
<feature type="chain" id="PRO_5032333812" description="Beta-glucosidase" evidence="5">
    <location>
        <begin position="26"/>
        <end position="558"/>
    </location>
</feature>
<dbReference type="GO" id="GO:0005975">
    <property type="term" value="P:carbohydrate metabolic process"/>
    <property type="evidence" value="ECO:0007669"/>
    <property type="project" value="InterPro"/>
</dbReference>
<organism evidence="6 7">
    <name type="scientific">Vanilla planifolia</name>
    <name type="common">Vanilla</name>
    <dbReference type="NCBI Taxonomy" id="51239"/>
    <lineage>
        <taxon>Eukaryota</taxon>
        <taxon>Viridiplantae</taxon>
        <taxon>Streptophyta</taxon>
        <taxon>Embryophyta</taxon>
        <taxon>Tracheophyta</taxon>
        <taxon>Spermatophyta</taxon>
        <taxon>Magnoliopsida</taxon>
        <taxon>Liliopsida</taxon>
        <taxon>Asparagales</taxon>
        <taxon>Orchidaceae</taxon>
        <taxon>Vanilloideae</taxon>
        <taxon>Vanilleae</taxon>
        <taxon>Vanilla</taxon>
    </lineage>
</organism>
<dbReference type="PANTHER" id="PTHR10353:SF29">
    <property type="entry name" value="BETA-GLUCOSIDASE 11"/>
    <property type="match status" value="1"/>
</dbReference>
<evidence type="ECO:0000256" key="1">
    <source>
        <dbReference type="ARBA" id="ARBA00010838"/>
    </source>
</evidence>
<evidence type="ECO:0000313" key="6">
    <source>
        <dbReference type="EMBL" id="KAG0500069.1"/>
    </source>
</evidence>
<dbReference type="InterPro" id="IPR033132">
    <property type="entry name" value="GH_1_N_CS"/>
</dbReference>
<name>A0A835S2A6_VANPL</name>
<evidence type="ECO:0000256" key="3">
    <source>
        <dbReference type="ARBA" id="ARBA00022801"/>
    </source>
</evidence>
<proteinExistence type="inferred from homology"/>
<dbReference type="PRINTS" id="PR00131">
    <property type="entry name" value="GLHYDRLASE1"/>
</dbReference>
<evidence type="ECO:0000256" key="2">
    <source>
        <dbReference type="ARBA" id="ARBA00022729"/>
    </source>
</evidence>
<dbReference type="InterPro" id="IPR017853">
    <property type="entry name" value="GH"/>
</dbReference>
<protein>
    <recommendedName>
        <fullName evidence="8">Beta-glucosidase</fullName>
    </recommendedName>
</protein>
<evidence type="ECO:0008006" key="8">
    <source>
        <dbReference type="Google" id="ProtNLM"/>
    </source>
</evidence>
<comment type="caution">
    <text evidence="6">The sequence shown here is derived from an EMBL/GenBank/DDBJ whole genome shotgun (WGS) entry which is preliminary data.</text>
</comment>
<comment type="similarity">
    <text evidence="1 4">Belongs to the glycosyl hydrolase 1 family.</text>
</comment>
<dbReference type="GO" id="GO:0008422">
    <property type="term" value="F:beta-glucosidase activity"/>
    <property type="evidence" value="ECO:0007669"/>
    <property type="project" value="UniProtKB-ARBA"/>
</dbReference>
<dbReference type="EMBL" id="JADCNM010000001">
    <property type="protein sequence ID" value="KAG0500069.1"/>
    <property type="molecule type" value="Genomic_DNA"/>
</dbReference>